<keyword evidence="1" id="KW-0175">Coiled coil</keyword>
<comment type="caution">
    <text evidence="2">The sequence shown here is derived from an EMBL/GenBank/DDBJ whole genome shotgun (WGS) entry which is preliminary data.</text>
</comment>
<organism evidence="2 3">
    <name type="scientific">Entamoeba nuttalli</name>
    <dbReference type="NCBI Taxonomy" id="412467"/>
    <lineage>
        <taxon>Eukaryota</taxon>
        <taxon>Amoebozoa</taxon>
        <taxon>Evosea</taxon>
        <taxon>Archamoebae</taxon>
        <taxon>Mastigamoebida</taxon>
        <taxon>Entamoebidae</taxon>
        <taxon>Entamoeba</taxon>
    </lineage>
</organism>
<sequence>MSHEQVNKEELKTQIDSVKSQIDTLEMMLKNARHQLSSLQAKYNATTVQTIPNEIISEKLILKVLIKGEESEKWVECGIDDPEKEIQLLVENDGINEEMKRQLLRYISDFKQKNNL</sequence>
<reference evidence="2 3" key="1">
    <citation type="journal article" date="2019" name="PLoS Negl. Trop. Dis.">
        <title>Whole genome sequencing of Entamoeba nuttalli reveals mammalian host-related molecular signatures and a novel octapeptide-repeat surface protein.</title>
        <authorList>
            <person name="Tanaka M."/>
            <person name="Makiuchi T."/>
            <person name="Komiyama T."/>
            <person name="Shiina T."/>
            <person name="Osaki K."/>
            <person name="Tachibana H."/>
        </authorList>
    </citation>
    <scope>NUCLEOTIDE SEQUENCE [LARGE SCALE GENOMIC DNA]</scope>
    <source>
        <strain evidence="2 3">P19-061405</strain>
    </source>
</reference>
<dbReference type="Proteomes" id="UP001628156">
    <property type="component" value="Unassembled WGS sequence"/>
</dbReference>
<accession>A0ABQ0DZE6</accession>
<evidence type="ECO:0000313" key="2">
    <source>
        <dbReference type="EMBL" id="GAB1228225.1"/>
    </source>
</evidence>
<feature type="coiled-coil region" evidence="1">
    <location>
        <begin position="1"/>
        <end position="49"/>
    </location>
</feature>
<keyword evidence="3" id="KW-1185">Reference proteome</keyword>
<evidence type="ECO:0000256" key="1">
    <source>
        <dbReference type="SAM" id="Coils"/>
    </source>
</evidence>
<name>A0ABQ0DZE6_9EUKA</name>
<dbReference type="EMBL" id="BAAFRS010000380">
    <property type="protein sequence ID" value="GAB1228225.1"/>
    <property type="molecule type" value="Genomic_DNA"/>
</dbReference>
<gene>
    <name evidence="2" type="ORF">ENUP19_0380G0053</name>
</gene>
<evidence type="ECO:0000313" key="3">
    <source>
        <dbReference type="Proteomes" id="UP001628156"/>
    </source>
</evidence>
<proteinExistence type="predicted"/>
<protein>
    <submittedName>
        <fullName evidence="2">Uncharacterized protein</fullName>
    </submittedName>
</protein>